<evidence type="ECO:0000313" key="3">
    <source>
        <dbReference type="Proteomes" id="UP000320547"/>
    </source>
</evidence>
<dbReference type="PROSITE" id="PS51257">
    <property type="entry name" value="PROKAR_LIPOPROTEIN"/>
    <property type="match status" value="1"/>
</dbReference>
<proteinExistence type="predicted"/>
<sequence>MRKSKPMTRSVVWPATLLRSGFLLPVLALAGCVSLGGAEPPESLLTLTPTSIAPAGAAISAQRGDALALHEPAVPAELDLLRVPVRIDDANLAYLKDAVWVERPAQLFRRLLAETIRTQGERVVLSGGDPAARGSLQLRGNLSSFGYDAAQSAVVVRFDATLLGSDGVVEQQRFEVIESGVMAEASSVGPALNRAANDVAMQVAEWLE</sequence>
<dbReference type="SUPFAM" id="SSF159594">
    <property type="entry name" value="XCC0632-like"/>
    <property type="match status" value="1"/>
</dbReference>
<reference evidence="2 3" key="1">
    <citation type="submission" date="2019-07" db="EMBL/GenBank/DDBJ databases">
        <title>Genomic Encyclopedia of Archaeal and Bacterial Type Strains, Phase II (KMG-II): from individual species to whole genera.</title>
        <authorList>
            <person name="Goeker M."/>
        </authorList>
    </citation>
    <scope>NUCLEOTIDE SEQUENCE [LARGE SCALE GENOMIC DNA]</scope>
    <source>
        <strain evidence="2 3">ATCC BAA-2084</strain>
    </source>
</reference>
<dbReference type="STRING" id="476157.GCA_001663155_02315"/>
<protein>
    <submittedName>
        <fullName evidence="2">Cholesterol transport system auxiliary component</fullName>
    </submittedName>
</protein>
<evidence type="ECO:0000259" key="1">
    <source>
        <dbReference type="Pfam" id="PF03886"/>
    </source>
</evidence>
<dbReference type="AlphaFoldDB" id="A0A562UUX0"/>
<accession>A0A562UUX0</accession>
<dbReference type="Proteomes" id="UP000320547">
    <property type="component" value="Unassembled WGS sequence"/>
</dbReference>
<feature type="domain" description="ABC-type transport auxiliary lipoprotein component" evidence="1">
    <location>
        <begin position="51"/>
        <end position="204"/>
    </location>
</feature>
<keyword evidence="3" id="KW-1185">Reference proteome</keyword>
<dbReference type="Pfam" id="PF03886">
    <property type="entry name" value="ABC_trans_aux"/>
    <property type="match status" value="1"/>
</dbReference>
<gene>
    <name evidence="2" type="ORF">JN10_1037</name>
</gene>
<name>A0A562UUX0_9SPHN</name>
<comment type="caution">
    <text evidence="2">The sequence shown here is derived from an EMBL/GenBank/DDBJ whole genome shotgun (WGS) entry which is preliminary data.</text>
</comment>
<evidence type="ECO:0000313" key="2">
    <source>
        <dbReference type="EMBL" id="TWJ09403.1"/>
    </source>
</evidence>
<dbReference type="Gene3D" id="3.40.50.10610">
    <property type="entry name" value="ABC-type transport auxiliary lipoprotein component"/>
    <property type="match status" value="1"/>
</dbReference>
<dbReference type="InterPro" id="IPR005586">
    <property type="entry name" value="ABC_trans_aux"/>
</dbReference>
<organism evidence="2 3">
    <name type="scientific">Altererythrobacter ishigakiensis</name>
    <dbReference type="NCBI Taxonomy" id="476157"/>
    <lineage>
        <taxon>Bacteria</taxon>
        <taxon>Pseudomonadati</taxon>
        <taxon>Pseudomonadota</taxon>
        <taxon>Alphaproteobacteria</taxon>
        <taxon>Sphingomonadales</taxon>
        <taxon>Erythrobacteraceae</taxon>
        <taxon>Altererythrobacter</taxon>
    </lineage>
</organism>
<dbReference type="EMBL" id="VLLK01000001">
    <property type="protein sequence ID" value="TWJ09403.1"/>
    <property type="molecule type" value="Genomic_DNA"/>
</dbReference>